<feature type="compositionally biased region" description="Basic residues" evidence="1">
    <location>
        <begin position="9"/>
        <end position="21"/>
    </location>
</feature>
<protein>
    <recommendedName>
        <fullName evidence="4">Enkurin domain-containing protein</fullName>
    </recommendedName>
</protein>
<keyword evidence="3" id="KW-1185">Reference proteome</keyword>
<gene>
    <name evidence="2" type="ORF">EC973_009541</name>
</gene>
<proteinExistence type="predicted"/>
<evidence type="ECO:0000313" key="2">
    <source>
        <dbReference type="EMBL" id="KAF7725586.1"/>
    </source>
</evidence>
<comment type="caution">
    <text evidence="2">The sequence shown here is derived from an EMBL/GenBank/DDBJ whole genome shotgun (WGS) entry which is preliminary data.</text>
</comment>
<dbReference type="Proteomes" id="UP000605846">
    <property type="component" value="Unassembled WGS sequence"/>
</dbReference>
<feature type="region of interest" description="Disordered" evidence="1">
    <location>
        <begin position="119"/>
        <end position="269"/>
    </location>
</feature>
<feature type="compositionally biased region" description="Polar residues" evidence="1">
    <location>
        <begin position="407"/>
        <end position="425"/>
    </location>
</feature>
<name>A0A8H7BRB8_9FUNG</name>
<feature type="compositionally biased region" description="Basic and acidic residues" evidence="1">
    <location>
        <begin position="36"/>
        <end position="45"/>
    </location>
</feature>
<feature type="compositionally biased region" description="Basic and acidic residues" evidence="1">
    <location>
        <begin position="397"/>
        <end position="406"/>
    </location>
</feature>
<feature type="compositionally biased region" description="Polar residues" evidence="1">
    <location>
        <begin position="175"/>
        <end position="196"/>
    </location>
</feature>
<feature type="compositionally biased region" description="Pro residues" evidence="1">
    <location>
        <begin position="74"/>
        <end position="83"/>
    </location>
</feature>
<feature type="compositionally biased region" description="Basic and acidic residues" evidence="1">
    <location>
        <begin position="145"/>
        <end position="159"/>
    </location>
</feature>
<feature type="compositionally biased region" description="Basic residues" evidence="1">
    <location>
        <begin position="525"/>
        <end position="534"/>
    </location>
</feature>
<feature type="compositionally biased region" description="Basic residues" evidence="1">
    <location>
        <begin position="55"/>
        <end position="68"/>
    </location>
</feature>
<dbReference type="AlphaFoldDB" id="A0A8H7BRB8"/>
<dbReference type="OrthoDB" id="5600564at2759"/>
<reference evidence="2" key="1">
    <citation type="submission" date="2020-01" db="EMBL/GenBank/DDBJ databases">
        <title>Genome Sequencing of Three Apophysomyces-Like Fungal Strains Confirms a Novel Fungal Genus in the Mucoromycota with divergent Burkholderia-like Endosymbiotic Bacteria.</title>
        <authorList>
            <person name="Stajich J.E."/>
            <person name="Macias A.M."/>
            <person name="Carter-House D."/>
            <person name="Lovett B."/>
            <person name="Kasson L.R."/>
            <person name="Berry K."/>
            <person name="Grigoriev I."/>
            <person name="Chang Y."/>
            <person name="Spatafora J."/>
            <person name="Kasson M.T."/>
        </authorList>
    </citation>
    <scope>NUCLEOTIDE SEQUENCE</scope>
    <source>
        <strain evidence="2">NRRL A-21654</strain>
    </source>
</reference>
<feature type="compositionally biased region" description="Low complexity" evidence="1">
    <location>
        <begin position="435"/>
        <end position="446"/>
    </location>
</feature>
<evidence type="ECO:0000256" key="1">
    <source>
        <dbReference type="SAM" id="MobiDB-lite"/>
    </source>
</evidence>
<accession>A0A8H7BRB8</accession>
<feature type="compositionally biased region" description="Polar residues" evidence="1">
    <location>
        <begin position="218"/>
        <end position="268"/>
    </location>
</feature>
<feature type="region of interest" description="Disordered" evidence="1">
    <location>
        <begin position="491"/>
        <end position="534"/>
    </location>
</feature>
<dbReference type="EMBL" id="JABAYA010000094">
    <property type="protein sequence ID" value="KAF7725586.1"/>
    <property type="molecule type" value="Genomic_DNA"/>
</dbReference>
<feature type="region of interest" description="Disordered" evidence="1">
    <location>
        <begin position="1"/>
        <end position="96"/>
    </location>
</feature>
<feature type="compositionally biased region" description="Basic and acidic residues" evidence="1">
    <location>
        <begin position="124"/>
        <end position="136"/>
    </location>
</feature>
<evidence type="ECO:0008006" key="4">
    <source>
        <dbReference type="Google" id="ProtNLM"/>
    </source>
</evidence>
<evidence type="ECO:0000313" key="3">
    <source>
        <dbReference type="Proteomes" id="UP000605846"/>
    </source>
</evidence>
<organism evidence="2 3">
    <name type="scientific">Apophysomyces ossiformis</name>
    <dbReference type="NCBI Taxonomy" id="679940"/>
    <lineage>
        <taxon>Eukaryota</taxon>
        <taxon>Fungi</taxon>
        <taxon>Fungi incertae sedis</taxon>
        <taxon>Mucoromycota</taxon>
        <taxon>Mucoromycotina</taxon>
        <taxon>Mucoromycetes</taxon>
        <taxon>Mucorales</taxon>
        <taxon>Mucorineae</taxon>
        <taxon>Mucoraceae</taxon>
        <taxon>Apophysomyces</taxon>
    </lineage>
</organism>
<sequence length="534" mass="59872">MTLGSKEKKFWKKFSLGKHKPAAPPRPEPTIAPEVIGKDDDDRSVKSKRLSGLFPRKRQSTTSLRKRPSISWSPSPPILPVPALPSEDSISHGSLPKADENITKVVNDHVDDIQTAAITTVSVDDPKPLIDEHNEQPEPSSTADKNSKNSDDAEDDNKIVESNVTRTLRAETRPRYNSNTNRPTGIPTPSGSTSRLPTLASKAKAANTISTDDRSPRPSLNKSTPSQRSVTSGSSKPDQTSATRLRKPSQVSVSSRGDTSVSNTTVSNEDMVAQLKQELEKERSVVRVLQGQKEAITKDLDYFSQTVDELMEEKDALIQKYEDEKTRSKNREEDLDMLLEKLKSATDSARSEIEQEQAELRSILRRKETEVEQLKTELTQALDQIEMLKATMEQLFKARTELHTQETKSTTEQTPNASPKSQPTKLNHEELYYASSPSSNDSSIHFHSPEDIMKNSISYGTSHSTDESEDNLDHQLMVLTKEKEKLQSYYSKIPLSGGGPMSRRRKEELEEMLDEVDSQLSKVKQTIRRTNYRS</sequence>
<feature type="region of interest" description="Disordered" evidence="1">
    <location>
        <begin position="397"/>
        <end position="449"/>
    </location>
</feature>